<dbReference type="Proteomes" id="UP000694866">
    <property type="component" value="Unplaced"/>
</dbReference>
<proteinExistence type="predicted"/>
<evidence type="ECO:0000313" key="2">
    <source>
        <dbReference type="Proteomes" id="UP000694866"/>
    </source>
</evidence>
<feature type="chain" id="PRO_5040437162" evidence="1">
    <location>
        <begin position="18"/>
        <end position="164"/>
    </location>
</feature>
<reference evidence="3" key="1">
    <citation type="submission" date="2025-08" db="UniProtKB">
        <authorList>
            <consortium name="RefSeq"/>
        </authorList>
    </citation>
    <scope>IDENTIFICATION</scope>
    <source>
        <strain evidence="3">USDA-PBARC FA_bdor</strain>
        <tissue evidence="3">Whole organism</tissue>
    </source>
</reference>
<gene>
    <name evidence="3" type="primary">LOC105266058</name>
</gene>
<name>A0A9R1T3P7_9HYME</name>
<sequence length="164" mass="17971">MKAITFFLITILSYTLASQEVDVRASVYEVKPKINQWLFITTSSEKTIEQVVVQKPITADDELSIEYNITNKDDKVLGQGSGPFCSNPASKDGIIVSLLSQFLGINLECPVEQKQVEKPPNIVSGKIVVDENPGKHKIFIEMSIKKGTASLITVSVSGRASDLQ</sequence>
<accession>A0A9R1T3P7</accession>
<protein>
    <submittedName>
        <fullName evidence="3">Uncharacterized protein</fullName>
    </submittedName>
</protein>
<organism evidence="2 3">
    <name type="scientific">Fopius arisanus</name>
    <dbReference type="NCBI Taxonomy" id="64838"/>
    <lineage>
        <taxon>Eukaryota</taxon>
        <taxon>Metazoa</taxon>
        <taxon>Ecdysozoa</taxon>
        <taxon>Arthropoda</taxon>
        <taxon>Hexapoda</taxon>
        <taxon>Insecta</taxon>
        <taxon>Pterygota</taxon>
        <taxon>Neoptera</taxon>
        <taxon>Endopterygota</taxon>
        <taxon>Hymenoptera</taxon>
        <taxon>Apocrita</taxon>
        <taxon>Ichneumonoidea</taxon>
        <taxon>Braconidae</taxon>
        <taxon>Opiinae</taxon>
        <taxon>Fopius</taxon>
    </lineage>
</organism>
<keyword evidence="1" id="KW-0732">Signal</keyword>
<keyword evidence="2" id="KW-1185">Reference proteome</keyword>
<evidence type="ECO:0000256" key="1">
    <source>
        <dbReference type="SAM" id="SignalP"/>
    </source>
</evidence>
<feature type="signal peptide" evidence="1">
    <location>
        <begin position="1"/>
        <end position="17"/>
    </location>
</feature>
<dbReference type="OrthoDB" id="10391281at2759"/>
<dbReference type="AlphaFoldDB" id="A0A9R1T3P7"/>
<dbReference type="KEGG" id="fas:105266058"/>
<dbReference type="GeneID" id="105266058"/>
<dbReference type="RefSeq" id="XP_011302244.1">
    <property type="nucleotide sequence ID" value="XM_011303942.1"/>
</dbReference>
<evidence type="ECO:0000313" key="3">
    <source>
        <dbReference type="RefSeq" id="XP_011302244.1"/>
    </source>
</evidence>